<dbReference type="SUPFAM" id="SSF53335">
    <property type="entry name" value="S-adenosyl-L-methionine-dependent methyltransferases"/>
    <property type="match status" value="1"/>
</dbReference>
<protein>
    <submittedName>
        <fullName evidence="2">Methyltransferase domain-containing protein</fullName>
    </submittedName>
</protein>
<dbReference type="Pfam" id="PF08241">
    <property type="entry name" value="Methyltransf_11"/>
    <property type="match status" value="1"/>
</dbReference>
<evidence type="ECO:0000313" key="2">
    <source>
        <dbReference type="EMBL" id="GAA0568447.1"/>
    </source>
</evidence>
<dbReference type="PANTHER" id="PTHR42912:SF95">
    <property type="entry name" value="METHYLTRANSFERASE TYPE 11 DOMAIN-CONTAINING PROTEIN"/>
    <property type="match status" value="1"/>
</dbReference>
<dbReference type="GO" id="GO:0032259">
    <property type="term" value="P:methylation"/>
    <property type="evidence" value="ECO:0007669"/>
    <property type="project" value="UniProtKB-KW"/>
</dbReference>
<keyword evidence="2" id="KW-0808">Transferase</keyword>
<dbReference type="CDD" id="cd02440">
    <property type="entry name" value="AdoMet_MTases"/>
    <property type="match status" value="1"/>
</dbReference>
<dbReference type="Gene3D" id="3.40.50.150">
    <property type="entry name" value="Vaccinia Virus protein VP39"/>
    <property type="match status" value="1"/>
</dbReference>
<sequence>MLIGPGSLDFMSTLTRILAPMTTDTEKARQATEDLIALLDAADRLPGFEEMRVRSYGLLAAEPGTSVVDVGCGAGRAVAELTERAVRAVGVDPNEKMIAVARSRWPEADFRMADAYGLPLADASVHGYRADKVFHLLAEPERALAEARRVLVPGGRIVLAGQDWDAIMIDSDDPALTRTIVHARADLIAAPRAARRYRNLLLDAGFGDVTVEARTAVLTDPVMLPALTEMADKPLSAGAITDEQAEGWKAGQRARAEADRLFMALPMLMAAGSAPR</sequence>
<organism evidence="2 3">
    <name type="scientific">Actinomadura livida</name>
    <dbReference type="NCBI Taxonomy" id="79909"/>
    <lineage>
        <taxon>Bacteria</taxon>
        <taxon>Bacillati</taxon>
        <taxon>Actinomycetota</taxon>
        <taxon>Actinomycetes</taxon>
        <taxon>Streptosporangiales</taxon>
        <taxon>Thermomonosporaceae</taxon>
        <taxon>Actinomadura</taxon>
    </lineage>
</organism>
<dbReference type="InterPro" id="IPR013216">
    <property type="entry name" value="Methyltransf_11"/>
</dbReference>
<reference evidence="2 3" key="1">
    <citation type="journal article" date="2019" name="Int. J. Syst. Evol. Microbiol.">
        <title>The Global Catalogue of Microorganisms (GCM) 10K type strain sequencing project: providing services to taxonomists for standard genome sequencing and annotation.</title>
        <authorList>
            <consortium name="The Broad Institute Genomics Platform"/>
            <consortium name="The Broad Institute Genome Sequencing Center for Infectious Disease"/>
            <person name="Wu L."/>
            <person name="Ma J."/>
        </authorList>
    </citation>
    <scope>NUCLEOTIDE SEQUENCE [LARGE SCALE GENOMIC DNA]</scope>
    <source>
        <strain evidence="2 3">JCM 10667</strain>
    </source>
</reference>
<accession>A0ABN1EK94</accession>
<dbReference type="PANTHER" id="PTHR42912">
    <property type="entry name" value="METHYLTRANSFERASE"/>
    <property type="match status" value="1"/>
</dbReference>
<evidence type="ECO:0000259" key="1">
    <source>
        <dbReference type="Pfam" id="PF08241"/>
    </source>
</evidence>
<comment type="caution">
    <text evidence="2">The sequence shown here is derived from an EMBL/GenBank/DDBJ whole genome shotgun (WGS) entry which is preliminary data.</text>
</comment>
<dbReference type="InterPro" id="IPR029063">
    <property type="entry name" value="SAM-dependent_MTases_sf"/>
</dbReference>
<proteinExistence type="predicted"/>
<dbReference type="GO" id="GO:0008168">
    <property type="term" value="F:methyltransferase activity"/>
    <property type="evidence" value="ECO:0007669"/>
    <property type="project" value="UniProtKB-KW"/>
</dbReference>
<feature type="domain" description="Methyltransferase type 11" evidence="1">
    <location>
        <begin position="68"/>
        <end position="159"/>
    </location>
</feature>
<evidence type="ECO:0000313" key="3">
    <source>
        <dbReference type="Proteomes" id="UP001501427"/>
    </source>
</evidence>
<dbReference type="Proteomes" id="UP001501427">
    <property type="component" value="Unassembled WGS sequence"/>
</dbReference>
<gene>
    <name evidence="2" type="ORF">GCM10009546_33950</name>
</gene>
<keyword evidence="2" id="KW-0489">Methyltransferase</keyword>
<dbReference type="InterPro" id="IPR050508">
    <property type="entry name" value="Methyltransf_Superfamily"/>
</dbReference>
<name>A0ABN1EK94_9ACTN</name>
<keyword evidence="3" id="KW-1185">Reference proteome</keyword>
<dbReference type="EMBL" id="BAAAHD010000026">
    <property type="protein sequence ID" value="GAA0568447.1"/>
    <property type="molecule type" value="Genomic_DNA"/>
</dbReference>